<evidence type="ECO:0000313" key="1">
    <source>
        <dbReference type="EMBL" id="SVC34010.1"/>
    </source>
</evidence>
<dbReference type="AlphaFoldDB" id="A0A382LBH0"/>
<name>A0A382LBH0_9ZZZZ</name>
<dbReference type="InterPro" id="IPR011042">
    <property type="entry name" value="6-blade_b-propeller_TolB-like"/>
</dbReference>
<feature type="non-terminal residue" evidence="1">
    <location>
        <position position="170"/>
    </location>
</feature>
<organism evidence="1">
    <name type="scientific">marine metagenome</name>
    <dbReference type="NCBI Taxonomy" id="408172"/>
    <lineage>
        <taxon>unclassified sequences</taxon>
        <taxon>metagenomes</taxon>
        <taxon>ecological metagenomes</taxon>
    </lineage>
</organism>
<sequence>MMTRPYAFLCAAGLLVAVFCAIPSAQSAYPDAVPCDPDGDVSFVCGLTNPEDLYQIPQTPWVVASGRVSDVEGPIYVVDTRDSSARVVFPENALAPRHDRSLYGACPAPTSRFQPHGLTLREGQSGVHTLYVVGHGDREAIEVFDLTVQGTTPSLRWVGCIISPEGTQRI</sequence>
<reference evidence="1" key="1">
    <citation type="submission" date="2018-05" db="EMBL/GenBank/DDBJ databases">
        <authorList>
            <person name="Lanie J.A."/>
            <person name="Ng W.-L."/>
            <person name="Kazmierczak K.M."/>
            <person name="Andrzejewski T.M."/>
            <person name="Davidsen T.M."/>
            <person name="Wayne K.J."/>
            <person name="Tettelin H."/>
            <person name="Glass J.I."/>
            <person name="Rusch D."/>
            <person name="Podicherti R."/>
            <person name="Tsui H.-C.T."/>
            <person name="Winkler M.E."/>
        </authorList>
    </citation>
    <scope>NUCLEOTIDE SEQUENCE</scope>
</reference>
<dbReference type="Gene3D" id="2.120.10.30">
    <property type="entry name" value="TolB, C-terminal domain"/>
    <property type="match status" value="1"/>
</dbReference>
<gene>
    <name evidence="1" type="ORF">METZ01_LOCUS286864</name>
</gene>
<proteinExistence type="predicted"/>
<dbReference type="EMBL" id="UINC01085976">
    <property type="protein sequence ID" value="SVC34010.1"/>
    <property type="molecule type" value="Genomic_DNA"/>
</dbReference>
<protein>
    <submittedName>
        <fullName evidence="1">Uncharacterized protein</fullName>
    </submittedName>
</protein>
<accession>A0A382LBH0</accession>